<keyword evidence="1" id="KW-0472">Membrane</keyword>
<reference evidence="2" key="1">
    <citation type="submission" date="2021-11" db="EMBL/GenBank/DDBJ databases">
        <title>Genome sequence.</title>
        <authorList>
            <person name="Sun Q."/>
        </authorList>
    </citation>
    <scope>NUCLEOTIDE SEQUENCE</scope>
    <source>
        <strain evidence="2">JC740</strain>
    </source>
</reference>
<dbReference type="EMBL" id="JAJKFW010000056">
    <property type="protein sequence ID" value="MCC9644495.1"/>
    <property type="molecule type" value="Genomic_DNA"/>
</dbReference>
<feature type="transmembrane region" description="Helical" evidence="1">
    <location>
        <begin position="83"/>
        <end position="113"/>
    </location>
</feature>
<sequence>MTNPYQPPPIDPEPIRHRCPVCRGAINRWRFLFPFQHCEHCGNYLTIRHWGQNSWWWVLSLIAVTSFPIFLRANHYIQSDPPVLSILIGWNILWALHGKLFGQIVPAFCWGLLAERNDERSQPETPPLR</sequence>
<dbReference type="RefSeq" id="WP_230276223.1">
    <property type="nucleotide sequence ID" value="NZ_JAJKFW010000056.1"/>
</dbReference>
<evidence type="ECO:0000313" key="3">
    <source>
        <dbReference type="Proteomes" id="UP001430306"/>
    </source>
</evidence>
<evidence type="ECO:0000313" key="2">
    <source>
        <dbReference type="EMBL" id="MCC9644495.1"/>
    </source>
</evidence>
<organism evidence="2 3">
    <name type="scientific">Rhodopirellula halodulae</name>
    <dbReference type="NCBI Taxonomy" id="2894198"/>
    <lineage>
        <taxon>Bacteria</taxon>
        <taxon>Pseudomonadati</taxon>
        <taxon>Planctomycetota</taxon>
        <taxon>Planctomycetia</taxon>
        <taxon>Pirellulales</taxon>
        <taxon>Pirellulaceae</taxon>
        <taxon>Rhodopirellula</taxon>
    </lineage>
</organism>
<gene>
    <name evidence="2" type="ORF">LOC71_19660</name>
</gene>
<accession>A0ABS8NLS0</accession>
<comment type="caution">
    <text evidence="2">The sequence shown here is derived from an EMBL/GenBank/DDBJ whole genome shotgun (WGS) entry which is preliminary data.</text>
</comment>
<name>A0ABS8NLS0_9BACT</name>
<keyword evidence="1" id="KW-0812">Transmembrane</keyword>
<proteinExistence type="predicted"/>
<evidence type="ECO:0008006" key="4">
    <source>
        <dbReference type="Google" id="ProtNLM"/>
    </source>
</evidence>
<evidence type="ECO:0000256" key="1">
    <source>
        <dbReference type="SAM" id="Phobius"/>
    </source>
</evidence>
<keyword evidence="1" id="KW-1133">Transmembrane helix</keyword>
<feature type="transmembrane region" description="Helical" evidence="1">
    <location>
        <begin position="54"/>
        <end position="71"/>
    </location>
</feature>
<keyword evidence="3" id="KW-1185">Reference proteome</keyword>
<protein>
    <recommendedName>
        <fullName evidence="4">DUF983 domain-containing protein</fullName>
    </recommendedName>
</protein>
<dbReference type="Proteomes" id="UP001430306">
    <property type="component" value="Unassembled WGS sequence"/>
</dbReference>